<dbReference type="EMBL" id="JALNTZ010000008">
    <property type="protein sequence ID" value="KAJ3642947.1"/>
    <property type="molecule type" value="Genomic_DNA"/>
</dbReference>
<evidence type="ECO:0000313" key="3">
    <source>
        <dbReference type="Proteomes" id="UP001168821"/>
    </source>
</evidence>
<organism evidence="2 3">
    <name type="scientific">Zophobas morio</name>
    <dbReference type="NCBI Taxonomy" id="2755281"/>
    <lineage>
        <taxon>Eukaryota</taxon>
        <taxon>Metazoa</taxon>
        <taxon>Ecdysozoa</taxon>
        <taxon>Arthropoda</taxon>
        <taxon>Hexapoda</taxon>
        <taxon>Insecta</taxon>
        <taxon>Pterygota</taxon>
        <taxon>Neoptera</taxon>
        <taxon>Endopterygota</taxon>
        <taxon>Coleoptera</taxon>
        <taxon>Polyphaga</taxon>
        <taxon>Cucujiformia</taxon>
        <taxon>Tenebrionidae</taxon>
        <taxon>Zophobas</taxon>
    </lineage>
</organism>
<accession>A0AA38HTT9</accession>
<dbReference type="Proteomes" id="UP001168821">
    <property type="component" value="Unassembled WGS sequence"/>
</dbReference>
<keyword evidence="1" id="KW-0175">Coiled coil</keyword>
<feature type="coiled-coil region" evidence="1">
    <location>
        <begin position="26"/>
        <end position="63"/>
    </location>
</feature>
<sequence length="192" mass="21817">MTRGGAKAKSDVLCDVNCESLKHFIKKIVEDATKNLLDKIAALEEQVNELRTANNQLTKEINIKFNKRRCDDEYSSLDNSNVSTETVIYNDDTLPHKNTLENNGVKNSKKNSAKSRKIVTGCANNEVTDSDFGGPKPQLWLHLFRCNKDTTEAKVASYLNKKLPDQKFQIFKLDSKGVYKSFRINTDYDDDM</sequence>
<proteinExistence type="predicted"/>
<evidence type="ECO:0000256" key="1">
    <source>
        <dbReference type="SAM" id="Coils"/>
    </source>
</evidence>
<name>A0AA38HTT9_9CUCU</name>
<dbReference type="AlphaFoldDB" id="A0AA38HTT9"/>
<keyword evidence="3" id="KW-1185">Reference proteome</keyword>
<protein>
    <submittedName>
        <fullName evidence="2">Uncharacterized protein</fullName>
    </submittedName>
</protein>
<reference evidence="2" key="1">
    <citation type="journal article" date="2023" name="G3 (Bethesda)">
        <title>Whole genome assemblies of Zophobas morio and Tenebrio molitor.</title>
        <authorList>
            <person name="Kaur S."/>
            <person name="Stinson S.A."/>
            <person name="diCenzo G.C."/>
        </authorList>
    </citation>
    <scope>NUCLEOTIDE SEQUENCE</scope>
    <source>
        <strain evidence="2">QUZm001</strain>
    </source>
</reference>
<gene>
    <name evidence="2" type="ORF">Zmor_025692</name>
</gene>
<comment type="caution">
    <text evidence="2">The sequence shown here is derived from an EMBL/GenBank/DDBJ whole genome shotgun (WGS) entry which is preliminary data.</text>
</comment>
<evidence type="ECO:0000313" key="2">
    <source>
        <dbReference type="EMBL" id="KAJ3642947.1"/>
    </source>
</evidence>